<feature type="binding site" evidence="6">
    <location>
        <position position="199"/>
    </location>
    <ligand>
        <name>Zn(2+)</name>
        <dbReference type="ChEBI" id="CHEBI:29105"/>
        <note>catalytic</note>
    </ligand>
</feature>
<evidence type="ECO:0000256" key="4">
    <source>
        <dbReference type="ARBA" id="ARBA00022833"/>
    </source>
</evidence>
<sequence>MWKVVVVVGLFSLTNAVSVGQSTENEVNDTGEAISTSPNEETGVKVAKWTPEDGVNPEELGDTYFEGDIILSSQTRNGLVNEAMRWKNGIVPYTISDDFNYKDYNTIMAAMEEYHKKTCIKWVRWSGEKDYVHFVPANTGCWSSVGKVGGKQVTPQKHAVLHISSSATILSNATNLQDLNLQTPGCLTKKGTVIHEMLHALGFFHEQNRKEGNFEKVTAETADGQGVPYDYGSVMHYSAKAFSSNGQPTIVSKKKNVQLGQREGLSAGDIKKIRKMYKCGTTRSGTDE</sequence>
<feature type="active site" evidence="6">
    <location>
        <position position="196"/>
    </location>
</feature>
<dbReference type="InterPro" id="IPR034035">
    <property type="entry name" value="Astacin-like_dom"/>
</dbReference>
<evidence type="ECO:0000256" key="3">
    <source>
        <dbReference type="ARBA" id="ARBA00022801"/>
    </source>
</evidence>
<evidence type="ECO:0000256" key="8">
    <source>
        <dbReference type="SAM" id="MobiDB-lite"/>
    </source>
</evidence>
<dbReference type="InterPro" id="IPR001506">
    <property type="entry name" value="Peptidase_M12A"/>
</dbReference>
<feature type="signal peptide" evidence="7">
    <location>
        <begin position="1"/>
        <end position="16"/>
    </location>
</feature>
<comment type="cofactor">
    <cofactor evidence="6 7">
        <name>Zn(2+)</name>
        <dbReference type="ChEBI" id="CHEBI:29105"/>
    </cofactor>
    <text evidence="6 7">Binds 1 zinc ion per subunit.</text>
</comment>
<dbReference type="EMBL" id="JAWJWF010000007">
    <property type="protein sequence ID" value="KAK6630686.1"/>
    <property type="molecule type" value="Genomic_DNA"/>
</dbReference>
<proteinExistence type="predicted"/>
<evidence type="ECO:0000256" key="2">
    <source>
        <dbReference type="ARBA" id="ARBA00022723"/>
    </source>
</evidence>
<evidence type="ECO:0000256" key="5">
    <source>
        <dbReference type="ARBA" id="ARBA00023049"/>
    </source>
</evidence>
<feature type="chain" id="PRO_5044978920" description="Metalloendopeptidase" evidence="7">
    <location>
        <begin position="17"/>
        <end position="288"/>
    </location>
</feature>
<keyword evidence="11" id="KW-1185">Reference proteome</keyword>
<keyword evidence="5 6" id="KW-0482">Metalloprotease</keyword>
<keyword evidence="1 6" id="KW-0645">Protease</keyword>
<organism evidence="10 11">
    <name type="scientific">Polyplax serrata</name>
    <name type="common">Common mouse louse</name>
    <dbReference type="NCBI Taxonomy" id="468196"/>
    <lineage>
        <taxon>Eukaryota</taxon>
        <taxon>Metazoa</taxon>
        <taxon>Ecdysozoa</taxon>
        <taxon>Arthropoda</taxon>
        <taxon>Hexapoda</taxon>
        <taxon>Insecta</taxon>
        <taxon>Pterygota</taxon>
        <taxon>Neoptera</taxon>
        <taxon>Paraneoptera</taxon>
        <taxon>Psocodea</taxon>
        <taxon>Troctomorpha</taxon>
        <taxon>Phthiraptera</taxon>
        <taxon>Anoplura</taxon>
        <taxon>Polyplacidae</taxon>
        <taxon>Polyplax</taxon>
    </lineage>
</organism>
<evidence type="ECO:0000313" key="11">
    <source>
        <dbReference type="Proteomes" id="UP001359485"/>
    </source>
</evidence>
<keyword evidence="2 6" id="KW-0479">Metal-binding</keyword>
<evidence type="ECO:0000259" key="9">
    <source>
        <dbReference type="PROSITE" id="PS51864"/>
    </source>
</evidence>
<evidence type="ECO:0000313" key="10">
    <source>
        <dbReference type="EMBL" id="KAK6630686.1"/>
    </source>
</evidence>
<evidence type="ECO:0000256" key="6">
    <source>
        <dbReference type="PROSITE-ProRule" id="PRU01211"/>
    </source>
</evidence>
<accession>A0ABR1AWW2</accession>
<dbReference type="PANTHER" id="PTHR10127:SF780">
    <property type="entry name" value="METALLOENDOPEPTIDASE"/>
    <property type="match status" value="1"/>
</dbReference>
<feature type="binding site" evidence="6">
    <location>
        <position position="205"/>
    </location>
    <ligand>
        <name>Zn(2+)</name>
        <dbReference type="ChEBI" id="CHEBI:29105"/>
        <note>catalytic</note>
    </ligand>
</feature>
<dbReference type="InterPro" id="IPR024079">
    <property type="entry name" value="MetalloPept_cat_dom_sf"/>
</dbReference>
<gene>
    <name evidence="10" type="ORF">RUM44_002855</name>
</gene>
<dbReference type="EC" id="3.4.24.-" evidence="7"/>
<dbReference type="InterPro" id="IPR006026">
    <property type="entry name" value="Peptidase_Metallo"/>
</dbReference>
<keyword evidence="7" id="KW-0732">Signal</keyword>
<dbReference type="Proteomes" id="UP001359485">
    <property type="component" value="Unassembled WGS sequence"/>
</dbReference>
<name>A0ABR1AWW2_POLSC</name>
<evidence type="ECO:0000256" key="1">
    <source>
        <dbReference type="ARBA" id="ARBA00022670"/>
    </source>
</evidence>
<protein>
    <recommendedName>
        <fullName evidence="7">Metalloendopeptidase</fullName>
        <ecNumber evidence="7">3.4.24.-</ecNumber>
    </recommendedName>
</protein>
<dbReference type="PANTHER" id="PTHR10127">
    <property type="entry name" value="DISCOIDIN, CUB, EGF, LAMININ , AND ZINC METALLOPROTEASE DOMAIN CONTAINING"/>
    <property type="match status" value="1"/>
</dbReference>
<dbReference type="PROSITE" id="PS51864">
    <property type="entry name" value="ASTACIN"/>
    <property type="match status" value="1"/>
</dbReference>
<evidence type="ECO:0000256" key="7">
    <source>
        <dbReference type="RuleBase" id="RU361183"/>
    </source>
</evidence>
<dbReference type="Pfam" id="PF01400">
    <property type="entry name" value="Astacin"/>
    <property type="match status" value="2"/>
</dbReference>
<dbReference type="CDD" id="cd04280">
    <property type="entry name" value="ZnMc_astacin_like"/>
    <property type="match status" value="1"/>
</dbReference>
<dbReference type="SUPFAM" id="SSF55486">
    <property type="entry name" value="Metalloproteases ('zincins'), catalytic domain"/>
    <property type="match status" value="1"/>
</dbReference>
<feature type="region of interest" description="Disordered" evidence="8">
    <location>
        <begin position="22"/>
        <end position="42"/>
    </location>
</feature>
<feature type="domain" description="Peptidase M12A" evidence="9">
    <location>
        <begin position="77"/>
        <end position="280"/>
    </location>
</feature>
<dbReference type="SMART" id="SM00235">
    <property type="entry name" value="ZnMc"/>
    <property type="match status" value="1"/>
</dbReference>
<dbReference type="Gene3D" id="3.40.390.10">
    <property type="entry name" value="Collagenase (Catalytic Domain)"/>
    <property type="match status" value="1"/>
</dbReference>
<comment type="caution">
    <text evidence="6">Lacks conserved residue(s) required for the propagation of feature annotation.</text>
</comment>
<keyword evidence="3 6" id="KW-0378">Hydrolase</keyword>
<dbReference type="PRINTS" id="PR00480">
    <property type="entry name" value="ASTACIN"/>
</dbReference>
<keyword evidence="4 6" id="KW-0862">Zinc</keyword>
<feature type="binding site" evidence="6">
    <location>
        <position position="195"/>
    </location>
    <ligand>
        <name>Zn(2+)</name>
        <dbReference type="ChEBI" id="CHEBI:29105"/>
        <note>catalytic</note>
    </ligand>
</feature>
<comment type="caution">
    <text evidence="10">The sequence shown here is derived from an EMBL/GenBank/DDBJ whole genome shotgun (WGS) entry which is preliminary data.</text>
</comment>
<reference evidence="10 11" key="1">
    <citation type="submission" date="2023-09" db="EMBL/GenBank/DDBJ databases">
        <title>Genomes of two closely related lineages of the louse Polyplax serrata with different host specificities.</title>
        <authorList>
            <person name="Martinu J."/>
            <person name="Tarabai H."/>
            <person name="Stefka J."/>
            <person name="Hypsa V."/>
        </authorList>
    </citation>
    <scope>NUCLEOTIDE SEQUENCE [LARGE SCALE GENOMIC DNA]</scope>
    <source>
        <strain evidence="10">98ZLc_SE</strain>
    </source>
</reference>